<gene>
    <name evidence="1" type="ORF">NM208_g9206</name>
</gene>
<dbReference type="EMBL" id="JANRMS010001141">
    <property type="protein sequence ID" value="KAJ3530705.1"/>
    <property type="molecule type" value="Genomic_DNA"/>
</dbReference>
<proteinExistence type="predicted"/>
<organism evidence="1 2">
    <name type="scientific">Fusarium decemcellulare</name>
    <dbReference type="NCBI Taxonomy" id="57161"/>
    <lineage>
        <taxon>Eukaryota</taxon>
        <taxon>Fungi</taxon>
        <taxon>Dikarya</taxon>
        <taxon>Ascomycota</taxon>
        <taxon>Pezizomycotina</taxon>
        <taxon>Sordariomycetes</taxon>
        <taxon>Hypocreomycetidae</taxon>
        <taxon>Hypocreales</taxon>
        <taxon>Nectriaceae</taxon>
        <taxon>Fusarium</taxon>
        <taxon>Fusarium decemcellulare species complex</taxon>
    </lineage>
</organism>
<dbReference type="Proteomes" id="UP001148629">
    <property type="component" value="Unassembled WGS sequence"/>
</dbReference>
<accession>A0ACC1S2E6</accession>
<evidence type="ECO:0000313" key="1">
    <source>
        <dbReference type="EMBL" id="KAJ3530705.1"/>
    </source>
</evidence>
<protein>
    <submittedName>
        <fullName evidence="1">Uncharacterized protein</fullName>
    </submittedName>
</protein>
<keyword evidence="2" id="KW-1185">Reference proteome</keyword>
<name>A0ACC1S2E6_9HYPO</name>
<reference evidence="1" key="1">
    <citation type="submission" date="2022-08" db="EMBL/GenBank/DDBJ databases">
        <title>Genome Sequence of Fusarium decemcellulare.</title>
        <authorList>
            <person name="Buettner E."/>
        </authorList>
    </citation>
    <scope>NUCLEOTIDE SEQUENCE</scope>
    <source>
        <strain evidence="1">Babe19</strain>
    </source>
</reference>
<evidence type="ECO:0000313" key="2">
    <source>
        <dbReference type="Proteomes" id="UP001148629"/>
    </source>
</evidence>
<sequence length="518" mass="57243">MPTTKPKLGKLTTPVTATFPSEITSATPISAVSFTFKPDPDFIKTPISPPMAYTDFLTKAMALNSPAPSSGQTTPDSVPDTATSEETDTSSKCDATPPSSASSTSSKTSTGRDACRASSLAWHAVVIRKELYLERTADAVDRNRALVEHTLTTDQHNLIERLLAFCRSLKTTRTLPRSNLNEIQALDVDQALGLISRVDEFLLARIKGRGSASYVTSPTSQSLVENTPFQPDSPENDTFEIHRLAALASLSEVLKTADPVAFLGIAVFAFFEVVSDGAFGEWDCHLRGARSLLDYHCSSLDELESLSHRITGLTEIVAYFGWWDTVGVVLRHSTSRTRAKDKLIFDDWHRSILGDEFFNAVGCSSETFWLFVSLAKDQEQLDEPDDQEQFFQAMSQLMKLGMDTTERGKCFDTYRCAAAIAVLTWQDPVGSNEYTEPYKTTLASAVDRICQTIESASPCSSFYIHMATPAYLAAMRATSPWHCDILRSYWQNCQMGELPRYSGAGLQCEETWRQKGLV</sequence>
<comment type="caution">
    <text evidence="1">The sequence shown here is derived from an EMBL/GenBank/DDBJ whole genome shotgun (WGS) entry which is preliminary data.</text>
</comment>